<dbReference type="PANTHER" id="PTHR43024">
    <property type="entry name" value="UDP-N-ACETYLMURAMOYL-TRIPEPTIDE--D-ALANYL-D-ALANINE LIGASE"/>
    <property type="match status" value="1"/>
</dbReference>
<evidence type="ECO:0000256" key="4">
    <source>
        <dbReference type="ARBA" id="ARBA00022741"/>
    </source>
</evidence>
<dbReference type="Pfam" id="PF02875">
    <property type="entry name" value="Mur_ligase_C"/>
    <property type="match status" value="1"/>
</dbReference>
<dbReference type="GO" id="GO:0071555">
    <property type="term" value="P:cell wall organization"/>
    <property type="evidence" value="ECO:0007669"/>
    <property type="project" value="UniProtKB-KW"/>
</dbReference>
<proteinExistence type="inferred from homology"/>
<dbReference type="InterPro" id="IPR013221">
    <property type="entry name" value="Mur_ligase_cen"/>
</dbReference>
<dbReference type="HAMAP" id="MF_02019">
    <property type="entry name" value="MurF"/>
    <property type="match status" value="1"/>
</dbReference>
<evidence type="ECO:0000256" key="1">
    <source>
        <dbReference type="ARBA" id="ARBA00022490"/>
    </source>
</evidence>
<dbReference type="GO" id="GO:0047480">
    <property type="term" value="F:UDP-N-acetylmuramoyl-tripeptide-D-alanyl-D-alanine ligase activity"/>
    <property type="evidence" value="ECO:0007669"/>
    <property type="project" value="UniProtKB-UniRule"/>
</dbReference>
<feature type="domain" description="Mur ligase N-terminal catalytic" evidence="12">
    <location>
        <begin position="22"/>
        <end position="99"/>
    </location>
</feature>
<dbReference type="GO" id="GO:0051301">
    <property type="term" value="P:cell division"/>
    <property type="evidence" value="ECO:0007669"/>
    <property type="project" value="UniProtKB-KW"/>
</dbReference>
<dbReference type="NCBIfam" id="TIGR01143">
    <property type="entry name" value="murF"/>
    <property type="match status" value="1"/>
</dbReference>
<dbReference type="SUPFAM" id="SSF53623">
    <property type="entry name" value="MurD-like peptide ligases, catalytic domain"/>
    <property type="match status" value="1"/>
</dbReference>
<keyword evidence="9 10" id="KW-0961">Cell wall biogenesis/degradation</keyword>
<evidence type="ECO:0000259" key="13">
    <source>
        <dbReference type="Pfam" id="PF02875"/>
    </source>
</evidence>
<feature type="domain" description="Mur ligase central" evidence="14">
    <location>
        <begin position="110"/>
        <end position="299"/>
    </location>
</feature>
<dbReference type="RefSeq" id="WP_173059484.1">
    <property type="nucleotide sequence ID" value="NZ_AP022853.1"/>
</dbReference>
<dbReference type="SUPFAM" id="SSF63418">
    <property type="entry name" value="MurE/MurF N-terminal domain"/>
    <property type="match status" value="1"/>
</dbReference>
<protein>
    <recommendedName>
        <fullName evidence="10 11">UDP-N-acetylmuramoyl-tripeptide--D-alanyl-D-alanine ligase</fullName>
        <ecNumber evidence="10 11">6.3.2.10</ecNumber>
    </recommendedName>
    <alternativeName>
        <fullName evidence="10">D-alanyl-D-alanine-adding enzyme</fullName>
    </alternativeName>
</protein>
<comment type="subcellular location">
    <subcellularLocation>
        <location evidence="10 11">Cytoplasm</location>
    </subcellularLocation>
</comment>
<dbReference type="GO" id="GO:0005737">
    <property type="term" value="C:cytoplasm"/>
    <property type="evidence" value="ECO:0007669"/>
    <property type="project" value="UniProtKB-SubCell"/>
</dbReference>
<dbReference type="InterPro" id="IPR035911">
    <property type="entry name" value="MurE/MurF_N"/>
</dbReference>
<evidence type="ECO:0000259" key="12">
    <source>
        <dbReference type="Pfam" id="PF01225"/>
    </source>
</evidence>
<evidence type="ECO:0000256" key="5">
    <source>
        <dbReference type="ARBA" id="ARBA00022840"/>
    </source>
</evidence>
<dbReference type="SUPFAM" id="SSF53244">
    <property type="entry name" value="MurD-like peptide ligases, peptide-binding domain"/>
    <property type="match status" value="1"/>
</dbReference>
<feature type="domain" description="Mur ligase C-terminal" evidence="13">
    <location>
        <begin position="321"/>
        <end position="440"/>
    </location>
</feature>
<dbReference type="InterPro" id="IPR005863">
    <property type="entry name" value="UDP-N-AcMur_synth"/>
</dbReference>
<comment type="function">
    <text evidence="10 11">Involved in cell wall formation. Catalyzes the final step in the synthesis of UDP-N-acetylmuramoyl-pentapeptide, the precursor of murein.</text>
</comment>
<dbReference type="Pfam" id="PF01225">
    <property type="entry name" value="Mur_ligase"/>
    <property type="match status" value="1"/>
</dbReference>
<dbReference type="Gene3D" id="3.90.190.20">
    <property type="entry name" value="Mur ligase, C-terminal domain"/>
    <property type="match status" value="1"/>
</dbReference>
<feature type="binding site" evidence="10">
    <location>
        <begin position="112"/>
        <end position="118"/>
    </location>
    <ligand>
        <name>ATP</name>
        <dbReference type="ChEBI" id="CHEBI:30616"/>
    </ligand>
</feature>
<organism evidence="15 16">
    <name type="scientific">Sulfurimicrobium lacus</name>
    <dbReference type="NCBI Taxonomy" id="2715678"/>
    <lineage>
        <taxon>Bacteria</taxon>
        <taxon>Pseudomonadati</taxon>
        <taxon>Pseudomonadota</taxon>
        <taxon>Betaproteobacteria</taxon>
        <taxon>Nitrosomonadales</taxon>
        <taxon>Sulfuricellaceae</taxon>
        <taxon>Sulfurimicrobium</taxon>
    </lineage>
</organism>
<dbReference type="GO" id="GO:0005524">
    <property type="term" value="F:ATP binding"/>
    <property type="evidence" value="ECO:0007669"/>
    <property type="project" value="UniProtKB-UniRule"/>
</dbReference>
<keyword evidence="1 10" id="KW-0963">Cytoplasm</keyword>
<comment type="catalytic activity">
    <reaction evidence="10 11">
        <text>D-alanyl-D-alanine + UDP-N-acetyl-alpha-D-muramoyl-L-alanyl-gamma-D-glutamyl-meso-2,6-diaminopimelate + ATP = UDP-N-acetyl-alpha-D-muramoyl-L-alanyl-gamma-D-glutamyl-meso-2,6-diaminopimeloyl-D-alanyl-D-alanine + ADP + phosphate + H(+)</text>
        <dbReference type="Rhea" id="RHEA:28374"/>
        <dbReference type="ChEBI" id="CHEBI:15378"/>
        <dbReference type="ChEBI" id="CHEBI:30616"/>
        <dbReference type="ChEBI" id="CHEBI:43474"/>
        <dbReference type="ChEBI" id="CHEBI:57822"/>
        <dbReference type="ChEBI" id="CHEBI:61386"/>
        <dbReference type="ChEBI" id="CHEBI:83905"/>
        <dbReference type="ChEBI" id="CHEBI:456216"/>
        <dbReference type="EC" id="6.3.2.10"/>
    </reaction>
</comment>
<dbReference type="KEGG" id="slac:SKTS_03600"/>
<dbReference type="InterPro" id="IPR004101">
    <property type="entry name" value="Mur_ligase_C"/>
</dbReference>
<evidence type="ECO:0000256" key="11">
    <source>
        <dbReference type="RuleBase" id="RU004136"/>
    </source>
</evidence>
<evidence type="ECO:0000256" key="10">
    <source>
        <dbReference type="HAMAP-Rule" id="MF_02019"/>
    </source>
</evidence>
<dbReference type="EMBL" id="AP022853">
    <property type="protein sequence ID" value="BCB25474.1"/>
    <property type="molecule type" value="Genomic_DNA"/>
</dbReference>
<keyword evidence="6 10" id="KW-0133">Cell shape</keyword>
<dbReference type="GO" id="GO:0008360">
    <property type="term" value="P:regulation of cell shape"/>
    <property type="evidence" value="ECO:0007669"/>
    <property type="project" value="UniProtKB-KW"/>
</dbReference>
<dbReference type="GO" id="GO:0009252">
    <property type="term" value="P:peptidoglycan biosynthetic process"/>
    <property type="evidence" value="ECO:0007669"/>
    <property type="project" value="UniProtKB-UniRule"/>
</dbReference>
<keyword evidence="3 10" id="KW-0132">Cell division</keyword>
<dbReference type="Proteomes" id="UP000502260">
    <property type="component" value="Chromosome"/>
</dbReference>
<keyword evidence="4 10" id="KW-0547">Nucleotide-binding</keyword>
<evidence type="ECO:0000256" key="8">
    <source>
        <dbReference type="ARBA" id="ARBA00023306"/>
    </source>
</evidence>
<dbReference type="Pfam" id="PF08245">
    <property type="entry name" value="Mur_ligase_M"/>
    <property type="match status" value="1"/>
</dbReference>
<accession>A0A6F8V740</accession>
<dbReference type="InterPro" id="IPR051046">
    <property type="entry name" value="MurCDEF_CellWall_CoF430Synth"/>
</dbReference>
<keyword evidence="2 10" id="KW-0436">Ligase</keyword>
<evidence type="ECO:0000256" key="2">
    <source>
        <dbReference type="ARBA" id="ARBA00022598"/>
    </source>
</evidence>
<evidence type="ECO:0000256" key="9">
    <source>
        <dbReference type="ARBA" id="ARBA00023316"/>
    </source>
</evidence>
<dbReference type="UniPathway" id="UPA00219"/>
<evidence type="ECO:0000313" key="16">
    <source>
        <dbReference type="Proteomes" id="UP000502260"/>
    </source>
</evidence>
<dbReference type="InterPro" id="IPR036615">
    <property type="entry name" value="Mur_ligase_C_dom_sf"/>
</dbReference>
<evidence type="ECO:0000313" key="15">
    <source>
        <dbReference type="EMBL" id="BCB25474.1"/>
    </source>
</evidence>
<gene>
    <name evidence="10 15" type="primary">murF</name>
    <name evidence="15" type="ORF">SKTS_03600</name>
</gene>
<dbReference type="InterPro" id="IPR000713">
    <property type="entry name" value="Mur_ligase_N"/>
</dbReference>
<dbReference type="Gene3D" id="3.40.1190.10">
    <property type="entry name" value="Mur-like, catalytic domain"/>
    <property type="match status" value="1"/>
</dbReference>
<name>A0A6F8V740_9PROT</name>
<evidence type="ECO:0000256" key="6">
    <source>
        <dbReference type="ARBA" id="ARBA00022960"/>
    </source>
</evidence>
<comment type="pathway">
    <text evidence="10 11">Cell wall biogenesis; peptidoglycan biosynthesis.</text>
</comment>
<evidence type="ECO:0000256" key="3">
    <source>
        <dbReference type="ARBA" id="ARBA00022618"/>
    </source>
</evidence>
<evidence type="ECO:0000256" key="7">
    <source>
        <dbReference type="ARBA" id="ARBA00022984"/>
    </source>
</evidence>
<dbReference type="Gene3D" id="3.40.1390.10">
    <property type="entry name" value="MurE/MurF, N-terminal domain"/>
    <property type="match status" value="1"/>
</dbReference>
<comment type="similarity">
    <text evidence="10">Belongs to the MurCDEF family. MurF subfamily.</text>
</comment>
<dbReference type="InterPro" id="IPR036565">
    <property type="entry name" value="Mur-like_cat_sf"/>
</dbReference>
<dbReference type="EC" id="6.3.2.10" evidence="10 11"/>
<dbReference type="AlphaFoldDB" id="A0A6F8V740"/>
<evidence type="ECO:0000259" key="14">
    <source>
        <dbReference type="Pfam" id="PF08245"/>
    </source>
</evidence>
<keyword evidence="8 10" id="KW-0131">Cell cycle</keyword>
<reference evidence="16" key="1">
    <citation type="submission" date="2020-03" db="EMBL/GenBank/DDBJ databases">
        <title>Complete genome sequence of sulfur-oxidizing bacterium skT11.</title>
        <authorList>
            <person name="Kanda M."/>
            <person name="Kojima H."/>
            <person name="Fukui M."/>
        </authorList>
    </citation>
    <scope>NUCLEOTIDE SEQUENCE [LARGE SCALE GENOMIC DNA]</scope>
    <source>
        <strain evidence="16">skT11</strain>
    </source>
</reference>
<keyword evidence="5 10" id="KW-0067">ATP-binding</keyword>
<keyword evidence="7 10" id="KW-0573">Peptidoglycan synthesis</keyword>
<keyword evidence="16" id="KW-1185">Reference proteome</keyword>
<dbReference type="PANTHER" id="PTHR43024:SF1">
    <property type="entry name" value="UDP-N-ACETYLMURAMOYL-TRIPEPTIDE--D-ALANYL-D-ALANINE LIGASE"/>
    <property type="match status" value="1"/>
</dbReference>
<sequence>MLNLSQAATALNTRLQGQDAVFTGVTSDSRAIHGGDLFVALRGERFDAHDFVAQAIAKGAAAALVDQAAAVKHAEEWKDLPLIVVDDTRLALGKLAAFWRSRLQLKLVAVTGSNGKTTVKEMLAAILREAAGEDGVLATQGNLNNDIGMPLTLLKLRAQHKYAVIEMGMNHPGEIAYLTGIARPDVAVINNAGAAHLAGLGSVEQVARAKGEIFSGLATDGVAVINADDAFAPLWKQLAHDRTIIEFGLELSAQVSATFQLAPLGSELKIRTKAGEFTATLQVPGLHNVRNALAATAAATALGIDTTKIAAGLHKFGGVKGRLQRKPGLHGATLIDDSYNANPASVKAAIAVLASMPGKKILVLGDMGELGPGACELHRELGAAAKQAGVDILFTHGDLCREAAAEFGENAWFFERIEELLADLENLLAPDVTVLVKGSRFMQMERVIKSFEAKE</sequence>